<evidence type="ECO:0000256" key="2">
    <source>
        <dbReference type="ARBA" id="ARBA00022801"/>
    </source>
</evidence>
<dbReference type="InterPro" id="IPR000743">
    <property type="entry name" value="Glyco_hydro_28"/>
</dbReference>
<dbReference type="InterPro" id="IPR051801">
    <property type="entry name" value="GH28_Enzymes"/>
</dbReference>
<proteinExistence type="inferred from homology"/>
<dbReference type="RefSeq" id="WP_084546300.1">
    <property type="nucleotide sequence ID" value="NZ_FQWB01000008.1"/>
</dbReference>
<reference evidence="6" key="1">
    <citation type="submission" date="2016-11" db="EMBL/GenBank/DDBJ databases">
        <authorList>
            <person name="Varghese N."/>
            <person name="Submissions S."/>
        </authorList>
    </citation>
    <scope>NUCLEOTIDE SEQUENCE [LARGE SCALE GENOMIC DNA]</scope>
    <source>
        <strain evidence="6">DSM 19978</strain>
    </source>
</reference>
<keyword evidence="2 4" id="KW-0378">Hydrolase</keyword>
<dbReference type="Pfam" id="PF00295">
    <property type="entry name" value="Glyco_hydro_28"/>
    <property type="match status" value="1"/>
</dbReference>
<dbReference type="GO" id="GO:0005975">
    <property type="term" value="P:carbohydrate metabolic process"/>
    <property type="evidence" value="ECO:0007669"/>
    <property type="project" value="InterPro"/>
</dbReference>
<accession>A0A1M5NNH5</accession>
<dbReference type="InterPro" id="IPR011050">
    <property type="entry name" value="Pectin_lyase_fold/virulence"/>
</dbReference>
<organism evidence="5 6">
    <name type="scientific">Flavobacterium fluvii</name>
    <dbReference type="NCBI Taxonomy" id="468056"/>
    <lineage>
        <taxon>Bacteria</taxon>
        <taxon>Pseudomonadati</taxon>
        <taxon>Bacteroidota</taxon>
        <taxon>Flavobacteriia</taxon>
        <taxon>Flavobacteriales</taxon>
        <taxon>Flavobacteriaceae</taxon>
        <taxon>Flavobacterium</taxon>
    </lineage>
</organism>
<dbReference type="PANTHER" id="PTHR31339">
    <property type="entry name" value="PECTIN LYASE-RELATED"/>
    <property type="match status" value="1"/>
</dbReference>
<name>A0A1M5NNH5_9FLAO</name>
<dbReference type="SMART" id="SM00710">
    <property type="entry name" value="PbH1"/>
    <property type="match status" value="5"/>
</dbReference>
<dbReference type="SUPFAM" id="SSF51126">
    <property type="entry name" value="Pectin lyase-like"/>
    <property type="match status" value="1"/>
</dbReference>
<dbReference type="Gene3D" id="2.160.20.10">
    <property type="entry name" value="Single-stranded right-handed beta-helix, Pectin lyase-like"/>
    <property type="match status" value="1"/>
</dbReference>
<keyword evidence="6" id="KW-1185">Reference proteome</keyword>
<dbReference type="InterPro" id="IPR006626">
    <property type="entry name" value="PbH1"/>
</dbReference>
<dbReference type="GO" id="GO:0004650">
    <property type="term" value="F:polygalacturonase activity"/>
    <property type="evidence" value="ECO:0007669"/>
    <property type="project" value="InterPro"/>
</dbReference>
<evidence type="ECO:0000256" key="1">
    <source>
        <dbReference type="ARBA" id="ARBA00008834"/>
    </source>
</evidence>
<evidence type="ECO:0000313" key="6">
    <source>
        <dbReference type="Proteomes" id="UP000184516"/>
    </source>
</evidence>
<dbReference type="EMBL" id="FQWB01000008">
    <property type="protein sequence ID" value="SHG91047.1"/>
    <property type="molecule type" value="Genomic_DNA"/>
</dbReference>
<keyword evidence="3 4" id="KW-0326">Glycosidase</keyword>
<dbReference type="PANTHER" id="PTHR31339:SF9">
    <property type="entry name" value="PLASMIN AND FIBRONECTIN-BINDING PROTEIN A"/>
    <property type="match status" value="1"/>
</dbReference>
<evidence type="ECO:0000313" key="5">
    <source>
        <dbReference type="EMBL" id="SHG91047.1"/>
    </source>
</evidence>
<sequence>MNNNSKRIFKNCVVLFFLFQLSFNVEMYANKRKDYLVTAFGAVADGKTLNTKAIQKAIDAANKNGGGRVVFSKGKFLSGSIVLKSGVELFFEDGTTLLGSINPDDYPKYNDARALIISHAQKNIAITGKGIIDGQGRELALAVDSLHHTGVRIDPNYNYRRLRPNDGRGKLIFLSECDSIKVTDVLLKNSPGWVFSLRKSKNIVIDYVNVNSRAYWNNDGIDLDGCNNVRITNCDINAADDGICLKSDSPGLYNDNYYIANCSIRSSASAVKFGTGSYGSFKNIIIENIKVFDTFRSAIAIESVDGAEIENIKVSDITAVNTGNAILIRLGHRNGDKPGYIKNVSIKNVKAQIPFGRPDIDYDLRGPEVDYFHNPFPASIAGIPGHSIENITLENIEITYPGRASKGMAYLPLWRLKDVFENIKGYPEFTMFGELPSWGFYVRHVDGIQMKNIKLTLEKEDFRPAFVFDDVKQLRMESIDVPSDKTNQIVFKDVPSSNLDAEALKRKSEPKQSTYELQMK</sequence>
<evidence type="ECO:0000256" key="4">
    <source>
        <dbReference type="RuleBase" id="RU361169"/>
    </source>
</evidence>
<protein>
    <submittedName>
        <fullName evidence="5">Glycosyl hydrolases family 28</fullName>
    </submittedName>
</protein>
<dbReference type="InterPro" id="IPR012334">
    <property type="entry name" value="Pectin_lyas_fold"/>
</dbReference>
<comment type="similarity">
    <text evidence="1 4">Belongs to the glycosyl hydrolase 28 family.</text>
</comment>
<dbReference type="STRING" id="468056.SAMN05443549_108101"/>
<dbReference type="AlphaFoldDB" id="A0A1M5NNH5"/>
<dbReference type="Proteomes" id="UP000184516">
    <property type="component" value="Unassembled WGS sequence"/>
</dbReference>
<gene>
    <name evidence="5" type="ORF">SAMN05443549_108101</name>
</gene>
<evidence type="ECO:0000256" key="3">
    <source>
        <dbReference type="ARBA" id="ARBA00023295"/>
    </source>
</evidence>